<evidence type="ECO:0000256" key="1">
    <source>
        <dbReference type="ARBA" id="ARBA00023267"/>
    </source>
</evidence>
<organism evidence="3 4">
    <name type="scientific">Caldanaerobacter subterraneus</name>
    <dbReference type="NCBI Taxonomy" id="911092"/>
    <lineage>
        <taxon>Bacteria</taxon>
        <taxon>Bacillati</taxon>
        <taxon>Bacillota</taxon>
        <taxon>Clostridia</taxon>
        <taxon>Thermoanaerobacterales</taxon>
        <taxon>Thermoanaerobacteraceae</taxon>
        <taxon>Caldanaerobacter</taxon>
    </lineage>
</organism>
<name>A0A7Y2L9F2_9THEO</name>
<dbReference type="InterPro" id="IPR000089">
    <property type="entry name" value="Biotin_lipoyl"/>
</dbReference>
<sequence>MRRFIINVNGKDYEVEIEEIREGITSTISTVRTVENTKGRGREETLVELSGKEDRVKVKEVKKETIDKGHNVTAPMPGTIVDVKVKIGDVVKRGDVLLILEAMKMENEIITPIDGRVVAVNVQKGSSVKSEDILVTLEA</sequence>
<feature type="domain" description="Lipoyl-binding" evidence="2">
    <location>
        <begin position="63"/>
        <end position="138"/>
    </location>
</feature>
<dbReference type="Proteomes" id="UP000529861">
    <property type="component" value="Unassembled WGS sequence"/>
</dbReference>
<protein>
    <submittedName>
        <fullName evidence="3">Biotin/lipoyl-binding protein</fullName>
    </submittedName>
</protein>
<dbReference type="PROSITE" id="PS50968">
    <property type="entry name" value="BIOTINYL_LIPOYL"/>
    <property type="match status" value="1"/>
</dbReference>
<comment type="caution">
    <text evidence="3">The sequence shown here is derived from an EMBL/GenBank/DDBJ whole genome shotgun (WGS) entry which is preliminary data.</text>
</comment>
<accession>A0A7Y2L9F2</accession>
<dbReference type="PANTHER" id="PTHR45266">
    <property type="entry name" value="OXALOACETATE DECARBOXYLASE ALPHA CHAIN"/>
    <property type="match status" value="1"/>
</dbReference>
<evidence type="ECO:0000313" key="3">
    <source>
        <dbReference type="EMBL" id="NNG68234.1"/>
    </source>
</evidence>
<dbReference type="CDD" id="cd06850">
    <property type="entry name" value="biotinyl_domain"/>
    <property type="match status" value="1"/>
</dbReference>
<dbReference type="SUPFAM" id="SSF51230">
    <property type="entry name" value="Single hybrid motif"/>
    <property type="match status" value="1"/>
</dbReference>
<dbReference type="FunFam" id="2.40.50.100:FF:000003">
    <property type="entry name" value="Acetyl-CoA carboxylase biotin carboxyl carrier protein"/>
    <property type="match status" value="1"/>
</dbReference>
<keyword evidence="1" id="KW-0092">Biotin</keyword>
<evidence type="ECO:0000259" key="2">
    <source>
        <dbReference type="PROSITE" id="PS50968"/>
    </source>
</evidence>
<dbReference type="PANTHER" id="PTHR45266:SF3">
    <property type="entry name" value="OXALOACETATE DECARBOXYLASE ALPHA CHAIN"/>
    <property type="match status" value="1"/>
</dbReference>
<dbReference type="RefSeq" id="WP_170271834.1">
    <property type="nucleotide sequence ID" value="NZ_JABEQB010000073.1"/>
</dbReference>
<reference evidence="3 4" key="1">
    <citation type="submission" date="2020-04" db="EMBL/GenBank/DDBJ databases">
        <title>Draft genome sequence of Caldanaerobacter sunterraneus. strain 1523vc isolated from Griffin hot spring, Kamchatka, Russia.</title>
        <authorList>
            <person name="Toshchakov S.V."/>
            <person name="Podosokorskaya O.A."/>
            <person name="Kublanov I.V."/>
            <person name="Korzhenkov A."/>
            <person name="Patrushev M.V."/>
        </authorList>
    </citation>
    <scope>NUCLEOTIDE SEQUENCE [LARGE SCALE GENOMIC DNA]</scope>
    <source>
        <strain evidence="3 4">1523vc</strain>
    </source>
</reference>
<dbReference type="InterPro" id="IPR050709">
    <property type="entry name" value="Biotin_Carboxyl_Carrier/Decarb"/>
</dbReference>
<evidence type="ECO:0000313" key="4">
    <source>
        <dbReference type="Proteomes" id="UP000529861"/>
    </source>
</evidence>
<gene>
    <name evidence="3" type="ORF">HKI81_13855</name>
</gene>
<dbReference type="InterPro" id="IPR011053">
    <property type="entry name" value="Single_hybrid_motif"/>
</dbReference>
<dbReference type="AlphaFoldDB" id="A0A7Y2L9F2"/>
<proteinExistence type="predicted"/>
<dbReference type="Gene3D" id="2.40.50.100">
    <property type="match status" value="1"/>
</dbReference>
<dbReference type="Pfam" id="PF00364">
    <property type="entry name" value="Biotin_lipoyl"/>
    <property type="match status" value="1"/>
</dbReference>
<dbReference type="EMBL" id="JABEQB010000073">
    <property type="protein sequence ID" value="NNG68234.1"/>
    <property type="molecule type" value="Genomic_DNA"/>
</dbReference>